<dbReference type="InterPro" id="IPR003615">
    <property type="entry name" value="HNH_nuc"/>
</dbReference>
<accession>X1W1S3</accession>
<gene>
    <name evidence="2" type="ORF">S12H4_60402</name>
</gene>
<dbReference type="EMBL" id="BARW01039747">
    <property type="protein sequence ID" value="GAJ22455.1"/>
    <property type="molecule type" value="Genomic_DNA"/>
</dbReference>
<protein>
    <recommendedName>
        <fullName evidence="1">HNH nuclease domain-containing protein</fullName>
    </recommendedName>
</protein>
<proteinExistence type="predicted"/>
<feature type="non-terminal residue" evidence="2">
    <location>
        <position position="1"/>
    </location>
</feature>
<name>X1W1S3_9ZZZZ</name>
<dbReference type="CDD" id="cd00085">
    <property type="entry name" value="HNHc"/>
    <property type="match status" value="1"/>
</dbReference>
<dbReference type="SMART" id="SM00507">
    <property type="entry name" value="HNHc"/>
    <property type="match status" value="1"/>
</dbReference>
<dbReference type="Pfam" id="PF01844">
    <property type="entry name" value="HNH"/>
    <property type="match status" value="1"/>
</dbReference>
<evidence type="ECO:0000313" key="2">
    <source>
        <dbReference type="EMBL" id="GAJ22455.1"/>
    </source>
</evidence>
<comment type="caution">
    <text evidence="2">The sequence shown here is derived from an EMBL/GenBank/DDBJ whole genome shotgun (WGS) entry which is preliminary data.</text>
</comment>
<dbReference type="GO" id="GO:0008270">
    <property type="term" value="F:zinc ion binding"/>
    <property type="evidence" value="ECO:0007669"/>
    <property type="project" value="InterPro"/>
</dbReference>
<dbReference type="GO" id="GO:0003676">
    <property type="term" value="F:nucleic acid binding"/>
    <property type="evidence" value="ECO:0007669"/>
    <property type="project" value="InterPro"/>
</dbReference>
<dbReference type="GO" id="GO:0004519">
    <property type="term" value="F:endonuclease activity"/>
    <property type="evidence" value="ECO:0007669"/>
    <property type="project" value="InterPro"/>
</dbReference>
<dbReference type="AlphaFoldDB" id="X1W1S3"/>
<organism evidence="2">
    <name type="scientific">marine sediment metagenome</name>
    <dbReference type="NCBI Taxonomy" id="412755"/>
    <lineage>
        <taxon>unclassified sequences</taxon>
        <taxon>metagenomes</taxon>
        <taxon>ecological metagenomes</taxon>
    </lineage>
</organism>
<sequence>DRESSSKRGYDRKWQRLRAWKLRHDPLCEECKRNDRIVIATEVHHKKSVRLYPLLRLVLENLESLCKTCHNKKKVEENKKN</sequence>
<dbReference type="InterPro" id="IPR002711">
    <property type="entry name" value="HNH"/>
</dbReference>
<evidence type="ECO:0000259" key="1">
    <source>
        <dbReference type="SMART" id="SM00507"/>
    </source>
</evidence>
<reference evidence="2" key="1">
    <citation type="journal article" date="2014" name="Front. Microbiol.">
        <title>High frequency of phylogenetically diverse reductive dehalogenase-homologous genes in deep subseafloor sedimentary metagenomes.</title>
        <authorList>
            <person name="Kawai M."/>
            <person name="Futagami T."/>
            <person name="Toyoda A."/>
            <person name="Takaki Y."/>
            <person name="Nishi S."/>
            <person name="Hori S."/>
            <person name="Arai W."/>
            <person name="Tsubouchi T."/>
            <person name="Morono Y."/>
            <person name="Uchiyama I."/>
            <person name="Ito T."/>
            <person name="Fujiyama A."/>
            <person name="Inagaki F."/>
            <person name="Takami H."/>
        </authorList>
    </citation>
    <scope>NUCLEOTIDE SEQUENCE</scope>
    <source>
        <strain evidence="2">Expedition CK06-06</strain>
    </source>
</reference>
<dbReference type="Gene3D" id="1.10.30.50">
    <property type="match status" value="1"/>
</dbReference>
<feature type="domain" description="HNH nuclease" evidence="1">
    <location>
        <begin position="16"/>
        <end position="71"/>
    </location>
</feature>